<gene>
    <name evidence="4" type="ORF">METZ01_LOCUS121586</name>
</gene>
<dbReference type="SUPFAM" id="SSF82171">
    <property type="entry name" value="DPP6 N-terminal domain-like"/>
    <property type="match status" value="1"/>
</dbReference>
<dbReference type="PANTHER" id="PTHR42776:SF4">
    <property type="entry name" value="ACYLAMINO-ACID-RELEASING ENZYME"/>
    <property type="match status" value="1"/>
</dbReference>
<keyword evidence="2" id="KW-0645">Protease</keyword>
<keyword evidence="2" id="KW-0720">Serine protease</keyword>
<evidence type="ECO:0000313" key="4">
    <source>
        <dbReference type="EMBL" id="SVA68732.1"/>
    </source>
</evidence>
<organism evidence="4">
    <name type="scientific">marine metagenome</name>
    <dbReference type="NCBI Taxonomy" id="408172"/>
    <lineage>
        <taxon>unclassified sequences</taxon>
        <taxon>metagenomes</taxon>
        <taxon>ecological metagenomes</taxon>
    </lineage>
</organism>
<dbReference type="InterPro" id="IPR011042">
    <property type="entry name" value="6-blade_b-propeller_TolB-like"/>
</dbReference>
<proteinExistence type="predicted"/>
<name>A0A381XW71_9ZZZZ</name>
<dbReference type="AlphaFoldDB" id="A0A381XW71"/>
<keyword evidence="1" id="KW-0378">Hydrolase</keyword>
<dbReference type="PANTHER" id="PTHR42776">
    <property type="entry name" value="SERINE PEPTIDASE S9 FAMILY MEMBER"/>
    <property type="match status" value="1"/>
</dbReference>
<evidence type="ECO:0000256" key="1">
    <source>
        <dbReference type="ARBA" id="ARBA00022801"/>
    </source>
</evidence>
<dbReference type="InterPro" id="IPR011659">
    <property type="entry name" value="WD40"/>
</dbReference>
<dbReference type="Pfam" id="PF07676">
    <property type="entry name" value="PD40"/>
    <property type="match status" value="5"/>
</dbReference>
<reference evidence="4" key="1">
    <citation type="submission" date="2018-05" db="EMBL/GenBank/DDBJ databases">
        <authorList>
            <person name="Lanie J.A."/>
            <person name="Ng W.-L."/>
            <person name="Kazmierczak K.M."/>
            <person name="Andrzejewski T.M."/>
            <person name="Davidsen T.M."/>
            <person name="Wayne K.J."/>
            <person name="Tettelin H."/>
            <person name="Glass J.I."/>
            <person name="Rusch D."/>
            <person name="Podicherti R."/>
            <person name="Tsui H.-C.T."/>
            <person name="Winkler M.E."/>
        </authorList>
    </citation>
    <scope>NUCLEOTIDE SEQUENCE</scope>
</reference>
<dbReference type="Gene3D" id="3.40.50.1820">
    <property type="entry name" value="alpha/beta hydrolase"/>
    <property type="match status" value="1"/>
</dbReference>
<dbReference type="SUPFAM" id="SSF53474">
    <property type="entry name" value="alpha/beta-Hydrolases"/>
    <property type="match status" value="1"/>
</dbReference>
<accession>A0A381XW71</accession>
<dbReference type="InterPro" id="IPR029058">
    <property type="entry name" value="AB_hydrolase_fold"/>
</dbReference>
<dbReference type="GO" id="GO:0006508">
    <property type="term" value="P:proteolysis"/>
    <property type="evidence" value="ECO:0007669"/>
    <property type="project" value="InterPro"/>
</dbReference>
<dbReference type="GO" id="GO:0004252">
    <property type="term" value="F:serine-type endopeptidase activity"/>
    <property type="evidence" value="ECO:0007669"/>
    <property type="project" value="TreeGrafter"/>
</dbReference>
<sequence length="701" mass="78195">MSSQEQPRIAIRPLHIIAVLIVAAFLATSVTSAQQNPMANRLTLDLYTRVEGVGSPSISPNGTTILYTRSFVDMQNDGRRSELWMMNADGTRKRKLMDGGSPSWSPDGSRIAYVTQGEPSGSQIFVRWMDDLSSEPSQITNLTESPGSIRWSPDSSQIAFTMLVPPTQEEWEIDIPVTKPENAEWTEAPNIVEKAVYRRDRRGFIDDGSTHIFVVPSDGGTHRQVSEGNYNYGSPRWNPDGSTFYFSGLLEEDAEYQWRESDVYAMDVETGVSTRLTDHRGPDSGPVPSPDGSLIAFTGNDYTEQTYIEREMYLMNADGSERRSLTPNLDRSPNIIDWAPDSSGVYFAVSEHGTRNLYFAPLTGEPRKLTDGNHQLTVTDITEGGIAVGTLTSSHQPAEIVTFDLDDPANITFLTDHNGPLFADLELGEVEEIWYKSVNDFDIQGWVIKPPNFDSSRKYPLMLSIHGGPHGMYGVGFNFGWQNHAANDYVVLYTNPRGSSGYGTNFGNAINRAYPGNDFDDLMNGVDTVIANGYIDESNMYVYGCSGGGVLTAWVVGHTDRFSAASSNCPVINWLSFVGTTDGISWYRNFDNLPWEDAGEHLRRSPLMYVGNVTTPTMLMTGINDLRTPMSQTEEFYAALKVLRVPTAMIRFNDEWHGTTSNPSNFLRTQLYLRHWFELHMTDDAAPKQLQQTMDKESGQQ</sequence>
<evidence type="ECO:0000256" key="2">
    <source>
        <dbReference type="ARBA" id="ARBA00022825"/>
    </source>
</evidence>
<dbReference type="InterPro" id="IPR001375">
    <property type="entry name" value="Peptidase_S9_cat"/>
</dbReference>
<evidence type="ECO:0000259" key="3">
    <source>
        <dbReference type="Pfam" id="PF00326"/>
    </source>
</evidence>
<feature type="domain" description="Peptidase S9 prolyl oligopeptidase catalytic" evidence="3">
    <location>
        <begin position="482"/>
        <end position="679"/>
    </location>
</feature>
<dbReference type="Pfam" id="PF00326">
    <property type="entry name" value="Peptidase_S9"/>
    <property type="match status" value="1"/>
</dbReference>
<dbReference type="EMBL" id="UINC01016524">
    <property type="protein sequence ID" value="SVA68732.1"/>
    <property type="molecule type" value="Genomic_DNA"/>
</dbReference>
<protein>
    <recommendedName>
        <fullName evidence="3">Peptidase S9 prolyl oligopeptidase catalytic domain-containing protein</fullName>
    </recommendedName>
</protein>
<dbReference type="Gene3D" id="2.120.10.30">
    <property type="entry name" value="TolB, C-terminal domain"/>
    <property type="match status" value="2"/>
</dbReference>